<organism evidence="1 2">
    <name type="scientific">Lithospermum erythrorhizon</name>
    <name type="common">Purple gromwell</name>
    <name type="synonym">Lithospermum officinale var. erythrorhizon</name>
    <dbReference type="NCBI Taxonomy" id="34254"/>
    <lineage>
        <taxon>Eukaryota</taxon>
        <taxon>Viridiplantae</taxon>
        <taxon>Streptophyta</taxon>
        <taxon>Embryophyta</taxon>
        <taxon>Tracheophyta</taxon>
        <taxon>Spermatophyta</taxon>
        <taxon>Magnoliopsida</taxon>
        <taxon>eudicotyledons</taxon>
        <taxon>Gunneridae</taxon>
        <taxon>Pentapetalae</taxon>
        <taxon>asterids</taxon>
        <taxon>lamiids</taxon>
        <taxon>Boraginales</taxon>
        <taxon>Boraginaceae</taxon>
        <taxon>Boraginoideae</taxon>
        <taxon>Lithospermeae</taxon>
        <taxon>Lithospermum</taxon>
    </lineage>
</organism>
<dbReference type="Proteomes" id="UP001454036">
    <property type="component" value="Unassembled WGS sequence"/>
</dbReference>
<proteinExistence type="predicted"/>
<evidence type="ECO:0000313" key="1">
    <source>
        <dbReference type="EMBL" id="GAA0186589.1"/>
    </source>
</evidence>
<sequence length="84" mass="9561">MARRLNFRVARINGAKLKLQGPSEGRKGRLLVTSEFVEEEVRPSLKDIICTWHGEKIDPICHLSFDELVVMDAAHAQLPYQSFP</sequence>
<gene>
    <name evidence="1" type="ORF">LIER_33877</name>
</gene>
<dbReference type="EMBL" id="BAABME010013849">
    <property type="protein sequence ID" value="GAA0186589.1"/>
    <property type="molecule type" value="Genomic_DNA"/>
</dbReference>
<keyword evidence="2" id="KW-1185">Reference proteome</keyword>
<evidence type="ECO:0000313" key="2">
    <source>
        <dbReference type="Proteomes" id="UP001454036"/>
    </source>
</evidence>
<name>A0AAV3S1M5_LITER</name>
<reference evidence="1 2" key="1">
    <citation type="submission" date="2024-01" db="EMBL/GenBank/DDBJ databases">
        <title>The complete chloroplast genome sequence of Lithospermum erythrorhizon: insights into the phylogenetic relationship among Boraginaceae species and the maternal lineages of purple gromwells.</title>
        <authorList>
            <person name="Okada T."/>
            <person name="Watanabe K."/>
        </authorList>
    </citation>
    <scope>NUCLEOTIDE SEQUENCE [LARGE SCALE GENOMIC DNA]</scope>
</reference>
<dbReference type="AlphaFoldDB" id="A0AAV3S1M5"/>
<accession>A0AAV3S1M5</accession>
<comment type="caution">
    <text evidence="1">The sequence shown here is derived from an EMBL/GenBank/DDBJ whole genome shotgun (WGS) entry which is preliminary data.</text>
</comment>
<protein>
    <submittedName>
        <fullName evidence="1">Uncharacterized protein</fullName>
    </submittedName>
</protein>